<keyword evidence="1" id="KW-1133">Transmembrane helix</keyword>
<proteinExistence type="predicted"/>
<accession>A0A8S9ZMS9</accession>
<feature type="transmembrane region" description="Helical" evidence="1">
    <location>
        <begin position="12"/>
        <end position="34"/>
    </location>
</feature>
<dbReference type="Proteomes" id="UP000605970">
    <property type="component" value="Unassembled WGS sequence"/>
</dbReference>
<dbReference type="EMBL" id="JABEBT010000052">
    <property type="protein sequence ID" value="KAF7634720.1"/>
    <property type="molecule type" value="Genomic_DNA"/>
</dbReference>
<reference evidence="2" key="1">
    <citation type="journal article" date="2020" name="Ecol. Evol.">
        <title>Genome structure and content of the rice root-knot nematode (Meloidogyne graminicola).</title>
        <authorList>
            <person name="Phan N.T."/>
            <person name="Danchin E.G.J."/>
            <person name="Klopp C."/>
            <person name="Perfus-Barbeoch L."/>
            <person name="Kozlowski D.K."/>
            <person name="Koutsovoulos G.D."/>
            <person name="Lopez-Roques C."/>
            <person name="Bouchez O."/>
            <person name="Zahm M."/>
            <person name="Besnard G."/>
            <person name="Bellafiore S."/>
        </authorList>
    </citation>
    <scope>NUCLEOTIDE SEQUENCE</scope>
    <source>
        <strain evidence="2">VN-18</strain>
    </source>
</reference>
<keyword evidence="1" id="KW-0812">Transmembrane</keyword>
<evidence type="ECO:0000313" key="3">
    <source>
        <dbReference type="Proteomes" id="UP000605970"/>
    </source>
</evidence>
<evidence type="ECO:0000313" key="2">
    <source>
        <dbReference type="EMBL" id="KAF7634720.1"/>
    </source>
</evidence>
<gene>
    <name evidence="2" type="ORF">Mgra_00005868</name>
</gene>
<keyword evidence="3" id="KW-1185">Reference proteome</keyword>
<dbReference type="AlphaFoldDB" id="A0A8S9ZMS9"/>
<feature type="transmembrane region" description="Helical" evidence="1">
    <location>
        <begin position="121"/>
        <end position="143"/>
    </location>
</feature>
<protein>
    <submittedName>
        <fullName evidence="2">Uncharacterized protein</fullName>
    </submittedName>
</protein>
<organism evidence="2 3">
    <name type="scientific">Meloidogyne graminicola</name>
    <dbReference type="NCBI Taxonomy" id="189291"/>
    <lineage>
        <taxon>Eukaryota</taxon>
        <taxon>Metazoa</taxon>
        <taxon>Ecdysozoa</taxon>
        <taxon>Nematoda</taxon>
        <taxon>Chromadorea</taxon>
        <taxon>Rhabditida</taxon>
        <taxon>Tylenchina</taxon>
        <taxon>Tylenchomorpha</taxon>
        <taxon>Tylenchoidea</taxon>
        <taxon>Meloidogynidae</taxon>
        <taxon>Meloidogyninae</taxon>
        <taxon>Meloidogyne</taxon>
    </lineage>
</organism>
<keyword evidence="1" id="KW-0472">Membrane</keyword>
<dbReference type="OrthoDB" id="5893393at2759"/>
<comment type="caution">
    <text evidence="2">The sequence shown here is derived from an EMBL/GenBank/DDBJ whole genome shotgun (WGS) entry which is preliminary data.</text>
</comment>
<sequence length="201" mass="24120">MQFYNLNNCVFTWLIILLLIIIILATNVSTMNAFRQHHQRNKNLQARHNSHTGLQIMTKNLFPLIQQPFVIDTNELNLENDKNKNYYEIKEVNDETKNEENMRFNTGHWNWLEMYSVREEVYMFAFTYFGLITVLLVLLLIMISCCYMYDCMGCYESTKNNKKFGEDYLNSINETKTMELNWIGSKEFLCKTKKERRWSIL</sequence>
<name>A0A8S9ZMS9_9BILA</name>
<evidence type="ECO:0000256" key="1">
    <source>
        <dbReference type="SAM" id="Phobius"/>
    </source>
</evidence>